<reference evidence="14" key="1">
    <citation type="journal article" date="2020" name="Stud. Mycol.">
        <title>101 Dothideomycetes genomes: a test case for predicting lifestyles and emergence of pathogens.</title>
        <authorList>
            <person name="Haridas S."/>
            <person name="Albert R."/>
            <person name="Binder M."/>
            <person name="Bloem J."/>
            <person name="Labutti K."/>
            <person name="Salamov A."/>
            <person name="Andreopoulos B."/>
            <person name="Baker S."/>
            <person name="Barry K."/>
            <person name="Bills G."/>
            <person name="Bluhm B."/>
            <person name="Cannon C."/>
            <person name="Castanera R."/>
            <person name="Culley D."/>
            <person name="Daum C."/>
            <person name="Ezra D."/>
            <person name="Gonzalez J."/>
            <person name="Henrissat B."/>
            <person name="Kuo A."/>
            <person name="Liang C."/>
            <person name="Lipzen A."/>
            <person name="Lutzoni F."/>
            <person name="Magnuson J."/>
            <person name="Mondo S."/>
            <person name="Nolan M."/>
            <person name="Ohm R."/>
            <person name="Pangilinan J."/>
            <person name="Park H.-J."/>
            <person name="Ramirez L."/>
            <person name="Alfaro M."/>
            <person name="Sun H."/>
            <person name="Tritt A."/>
            <person name="Yoshinaga Y."/>
            <person name="Zwiers L.-H."/>
            <person name="Turgeon B."/>
            <person name="Goodwin S."/>
            <person name="Spatafora J."/>
            <person name="Crous P."/>
            <person name="Grigoriev I."/>
        </authorList>
    </citation>
    <scope>NUCLEOTIDE SEQUENCE</scope>
    <source>
        <strain evidence="14">CBS 101060</strain>
    </source>
</reference>
<evidence type="ECO:0000256" key="7">
    <source>
        <dbReference type="ARBA" id="ARBA00022989"/>
    </source>
</evidence>
<evidence type="ECO:0000256" key="4">
    <source>
        <dbReference type="ARBA" id="ARBA00022692"/>
    </source>
</evidence>
<feature type="region of interest" description="Disordered" evidence="11">
    <location>
        <begin position="1108"/>
        <end position="1135"/>
    </location>
</feature>
<gene>
    <name evidence="14" type="ORF">M501DRAFT_998747</name>
</gene>
<feature type="transmembrane region" description="Helical" evidence="12">
    <location>
        <begin position="483"/>
        <end position="501"/>
    </location>
</feature>
<protein>
    <recommendedName>
        <fullName evidence="13">SSD domain-containing protein</fullName>
    </recommendedName>
</protein>
<keyword evidence="10" id="KW-0325">Glycoprotein</keyword>
<dbReference type="PROSITE" id="PS50156">
    <property type="entry name" value="SSD"/>
    <property type="match status" value="1"/>
</dbReference>
<dbReference type="GO" id="GO:0000139">
    <property type="term" value="C:Golgi membrane"/>
    <property type="evidence" value="ECO:0007669"/>
    <property type="project" value="UniProtKB-SubCell"/>
</dbReference>
<feature type="domain" description="SSD" evidence="13">
    <location>
        <begin position="273"/>
        <end position="431"/>
    </location>
</feature>
<evidence type="ECO:0000256" key="6">
    <source>
        <dbReference type="ARBA" id="ARBA00022824"/>
    </source>
</evidence>
<feature type="compositionally biased region" description="Basic and acidic residues" evidence="11">
    <location>
        <begin position="1018"/>
        <end position="1031"/>
    </location>
</feature>
<evidence type="ECO:0000256" key="2">
    <source>
        <dbReference type="ARBA" id="ARBA00004653"/>
    </source>
</evidence>
<feature type="transmembrane region" description="Helical" evidence="12">
    <location>
        <begin position="407"/>
        <end position="431"/>
    </location>
</feature>
<keyword evidence="15" id="KW-1185">Reference proteome</keyword>
<dbReference type="InterPro" id="IPR000731">
    <property type="entry name" value="SSD"/>
</dbReference>
<dbReference type="GO" id="GO:0032933">
    <property type="term" value="P:SREBP signaling pathway"/>
    <property type="evidence" value="ECO:0007669"/>
    <property type="project" value="InterPro"/>
</dbReference>
<evidence type="ECO:0000259" key="13">
    <source>
        <dbReference type="PROSITE" id="PS50156"/>
    </source>
</evidence>
<feature type="region of interest" description="Disordered" evidence="11">
    <location>
        <begin position="1001"/>
        <end position="1031"/>
    </location>
</feature>
<dbReference type="GO" id="GO:0032936">
    <property type="term" value="C:SREBP-SCAP complex"/>
    <property type="evidence" value="ECO:0007669"/>
    <property type="project" value="TreeGrafter"/>
</dbReference>
<evidence type="ECO:0000256" key="1">
    <source>
        <dbReference type="ARBA" id="ARBA00004586"/>
    </source>
</evidence>
<dbReference type="OrthoDB" id="1914839at2759"/>
<organism evidence="14 15">
    <name type="scientific">Patellaria atrata CBS 101060</name>
    <dbReference type="NCBI Taxonomy" id="1346257"/>
    <lineage>
        <taxon>Eukaryota</taxon>
        <taxon>Fungi</taxon>
        <taxon>Dikarya</taxon>
        <taxon>Ascomycota</taxon>
        <taxon>Pezizomycotina</taxon>
        <taxon>Dothideomycetes</taxon>
        <taxon>Dothideomycetes incertae sedis</taxon>
        <taxon>Patellariales</taxon>
        <taxon>Patellariaceae</taxon>
        <taxon>Patellaria</taxon>
    </lineage>
</organism>
<dbReference type="Pfam" id="PF12349">
    <property type="entry name" value="Sterol-sensing"/>
    <property type="match status" value="1"/>
</dbReference>
<keyword evidence="9 12" id="KW-0472">Membrane</keyword>
<feature type="transmembrane region" description="Helical" evidence="12">
    <location>
        <begin position="304"/>
        <end position="328"/>
    </location>
</feature>
<keyword evidence="6" id="KW-0256">Endoplasmic reticulum</keyword>
<comment type="subcellular location">
    <subcellularLocation>
        <location evidence="1">Endoplasmic reticulum membrane</location>
    </subcellularLocation>
    <subcellularLocation>
        <location evidence="2">Golgi apparatus membrane</location>
        <topology evidence="2">Multi-pass membrane protein</topology>
    </subcellularLocation>
</comment>
<evidence type="ECO:0000256" key="9">
    <source>
        <dbReference type="ARBA" id="ARBA00023136"/>
    </source>
</evidence>
<dbReference type="GO" id="GO:0032934">
    <property type="term" value="F:sterol binding"/>
    <property type="evidence" value="ECO:0007669"/>
    <property type="project" value="InterPro"/>
</dbReference>
<evidence type="ECO:0000313" key="14">
    <source>
        <dbReference type="EMBL" id="KAF2842452.1"/>
    </source>
</evidence>
<feature type="transmembrane region" description="Helical" evidence="12">
    <location>
        <begin position="275"/>
        <end position="292"/>
    </location>
</feature>
<evidence type="ECO:0000256" key="10">
    <source>
        <dbReference type="ARBA" id="ARBA00023180"/>
    </source>
</evidence>
<dbReference type="SUPFAM" id="SSF50978">
    <property type="entry name" value="WD40 repeat-like"/>
    <property type="match status" value="1"/>
</dbReference>
<dbReference type="InterPro" id="IPR053958">
    <property type="entry name" value="HMGCR/SNAP/NPC1-like_SSD"/>
</dbReference>
<evidence type="ECO:0000256" key="12">
    <source>
        <dbReference type="SAM" id="Phobius"/>
    </source>
</evidence>
<keyword evidence="7 12" id="KW-1133">Transmembrane helix</keyword>
<dbReference type="InterPro" id="IPR030225">
    <property type="entry name" value="SCAP"/>
</dbReference>
<dbReference type="InterPro" id="IPR036322">
    <property type="entry name" value="WD40_repeat_dom_sf"/>
</dbReference>
<evidence type="ECO:0000256" key="11">
    <source>
        <dbReference type="SAM" id="MobiDB-lite"/>
    </source>
</evidence>
<comment type="caution">
    <text evidence="14">The sequence shown here is derived from an EMBL/GenBank/DDBJ whole genome shotgun (WGS) entry which is preliminary data.</text>
</comment>
<keyword evidence="4 12" id="KW-0812">Transmembrane</keyword>
<dbReference type="GO" id="GO:0045540">
    <property type="term" value="P:regulation of cholesterol biosynthetic process"/>
    <property type="evidence" value="ECO:0007669"/>
    <property type="project" value="TreeGrafter"/>
</dbReference>
<dbReference type="EMBL" id="MU006090">
    <property type="protein sequence ID" value="KAF2842452.1"/>
    <property type="molecule type" value="Genomic_DNA"/>
</dbReference>
<keyword evidence="3" id="KW-0853">WD repeat</keyword>
<name>A0A9P4SII9_9PEZI</name>
<feature type="transmembrane region" description="Helical" evidence="12">
    <location>
        <begin position="377"/>
        <end position="395"/>
    </location>
</feature>
<evidence type="ECO:0000313" key="15">
    <source>
        <dbReference type="Proteomes" id="UP000799429"/>
    </source>
</evidence>
<evidence type="ECO:0000256" key="3">
    <source>
        <dbReference type="ARBA" id="ARBA00022574"/>
    </source>
</evidence>
<dbReference type="PANTHER" id="PTHR46378">
    <property type="entry name" value="STEROL REGULATORY ELEMENT-BINDING PROTEIN CLEAVAGE-ACTIVATING PROTEIN"/>
    <property type="match status" value="1"/>
</dbReference>
<feature type="transmembrane region" description="Helical" evidence="12">
    <location>
        <begin position="606"/>
        <end position="629"/>
    </location>
</feature>
<keyword evidence="5" id="KW-0677">Repeat</keyword>
<accession>A0A9P4SII9</accession>
<evidence type="ECO:0000256" key="5">
    <source>
        <dbReference type="ARBA" id="ARBA00022737"/>
    </source>
</evidence>
<dbReference type="GO" id="GO:0005789">
    <property type="term" value="C:endoplasmic reticulum membrane"/>
    <property type="evidence" value="ECO:0007669"/>
    <property type="project" value="UniProtKB-SubCell"/>
</dbReference>
<dbReference type="Proteomes" id="UP000799429">
    <property type="component" value="Unassembled WGS sequence"/>
</dbReference>
<sequence length="1135" mass="126575">MIWYILYPFRGTTEPPKLPPGHPLRQAFYHHGLAISRHWLLSILLSVVVAVFLCYPVVLVNNSPTFRSFKVAHHAWTSAQLYGGSVDILPDINIRQAWVHGSYMKVLDSGVLQEALRIQNVLLGAPTNAALTTGDGSYSRRSQEHCLNQPTLSWGLHSPLMYWNCSVSAIEQDADILHTINSHTHDRTTLNITLRPSSVFAGKSFSSGKLTAADALVITLFEFPGADVGTRWIEQSVRLAQAAPDRWSIYPKNGRPARSQTYDFRFKPMGFGDDFLLVIIYSVVSLIVLSRLRRLRGVKSQAGLLIALCTQVAISILASLTLCGLFNVNLATVPREVFPALTLFLGLENMFRLVDTVVEQSPELPTVERVARALGDVGPLAFAGVGQNLGLLYLLSKLSYQGVAQFCMFSFFALTFDFLFHLTFFVAVLSVDVRRTELRDSLERVNDIHTNANAMRTEREGWSTALFRSMVFREGRVPGSTRIAGQAFLICFVIVLNYHFWEGEKLRSLLRLLRPGWRRGNKHVLDEIVPSLPPINQARSPGEWLRMQEYDTGKEVISFIKPKGFGFVARVYEPLTIVLKDADRAAAPHMSGSVLHKTFSLMTDHIFSFVLILVSCIAVTTLLMHYLLWDEIPNDESMSTIAEPTLTIETLPISHKLDIADITGNGKGHLLTISTDRSMSGWYLDSWTGRYTHHFIKSDSGSKPVWPVIASTIDEDSCRLAVCSDTGLIGIWSLERARFIQYHNVALKDIEPLLFTMASFKAGDPNTLHLLIVTLDGWMIDIDLTTQRIQHHCIYSGSLISSKLSGTTEFSVVVLTLAQHGDMHITKAALGGRWHTSPLISLPPQIQADRRVSKVRYILALKNLDLFAAVRLHEVDMFDVKTKKFVANIQTEHIQGVSMRIIHLKRRSCGTCQGPAVKSLALVYTDYDTKRCMMHTFTNEGDINICLRPQDDDNDTTCNNIHRAKMMTYRIDDPGAWETSGAMSVLGIREQPALPLIQDSGLSKRHTTSRNVSPFKFSKQDQNEKEKSKLKDPQVWEAWSLSSTGMFHTQPLSSDITADANISLSAGKVNQQIIVANPGPATRLDKRSIAIAFGNSVKIVSVTSDRIEDEGDRLGNGGPAASIGRRRRIASKKAQ</sequence>
<dbReference type="PANTHER" id="PTHR46378:SF1">
    <property type="entry name" value="STEROL REGULATORY ELEMENT-BINDING PROTEIN CLEAVAGE-ACTIVATING PROTEIN"/>
    <property type="match status" value="1"/>
</dbReference>
<dbReference type="AlphaFoldDB" id="A0A9P4SII9"/>
<evidence type="ECO:0000256" key="8">
    <source>
        <dbReference type="ARBA" id="ARBA00023034"/>
    </source>
</evidence>
<feature type="compositionally biased region" description="Basic residues" evidence="11">
    <location>
        <begin position="1124"/>
        <end position="1135"/>
    </location>
</feature>
<proteinExistence type="predicted"/>
<feature type="transmembrane region" description="Helical" evidence="12">
    <location>
        <begin position="39"/>
        <end position="58"/>
    </location>
</feature>
<keyword evidence="8" id="KW-0333">Golgi apparatus</keyword>